<evidence type="ECO:0000256" key="1">
    <source>
        <dbReference type="SAM" id="Phobius"/>
    </source>
</evidence>
<evidence type="ECO:0000313" key="4">
    <source>
        <dbReference type="Proteomes" id="UP001176940"/>
    </source>
</evidence>
<feature type="domain" description="Transglutaminase-like" evidence="2">
    <location>
        <begin position="183"/>
        <end position="270"/>
    </location>
</feature>
<dbReference type="InterPro" id="IPR002931">
    <property type="entry name" value="Transglutaminase-like"/>
</dbReference>
<dbReference type="PANTHER" id="PTHR11590:SF70">
    <property type="entry name" value="PROTEIN-GLUTAMINE GAMMA-GLUTAMYLTRANSFERASE 4"/>
    <property type="match status" value="1"/>
</dbReference>
<dbReference type="InterPro" id="IPR050779">
    <property type="entry name" value="Transglutaminase"/>
</dbReference>
<organism evidence="3 4">
    <name type="scientific">Ranitomeya imitator</name>
    <name type="common">mimic poison frog</name>
    <dbReference type="NCBI Taxonomy" id="111125"/>
    <lineage>
        <taxon>Eukaryota</taxon>
        <taxon>Metazoa</taxon>
        <taxon>Chordata</taxon>
        <taxon>Craniata</taxon>
        <taxon>Vertebrata</taxon>
        <taxon>Euteleostomi</taxon>
        <taxon>Amphibia</taxon>
        <taxon>Batrachia</taxon>
        <taxon>Anura</taxon>
        <taxon>Neobatrachia</taxon>
        <taxon>Hyloidea</taxon>
        <taxon>Dendrobatidae</taxon>
        <taxon>Dendrobatinae</taxon>
        <taxon>Ranitomeya</taxon>
    </lineage>
</organism>
<dbReference type="InterPro" id="IPR036985">
    <property type="entry name" value="Transglutaminase-like_sf"/>
</dbReference>
<name>A0ABN9MKQ7_9NEOB</name>
<proteinExistence type="predicted"/>
<reference evidence="3" key="1">
    <citation type="submission" date="2023-07" db="EMBL/GenBank/DDBJ databases">
        <authorList>
            <person name="Stuckert A."/>
        </authorList>
    </citation>
    <scope>NUCLEOTIDE SEQUENCE</scope>
</reference>
<dbReference type="SUPFAM" id="SSF54001">
    <property type="entry name" value="Cysteine proteinases"/>
    <property type="match status" value="1"/>
</dbReference>
<dbReference type="SMART" id="SM00460">
    <property type="entry name" value="TGc"/>
    <property type="match status" value="1"/>
</dbReference>
<dbReference type="InterPro" id="IPR038765">
    <property type="entry name" value="Papain-like_cys_pep_sf"/>
</dbReference>
<dbReference type="Gene3D" id="3.90.260.10">
    <property type="entry name" value="Transglutaminase-like"/>
    <property type="match status" value="1"/>
</dbReference>
<dbReference type="EMBL" id="CAUEEQ010070742">
    <property type="protein sequence ID" value="CAJ0965936.1"/>
    <property type="molecule type" value="Genomic_DNA"/>
</dbReference>
<dbReference type="PANTHER" id="PTHR11590">
    <property type="entry name" value="PROTEIN-GLUTAMINE GAMMA-GLUTAMYLTRANSFERASE"/>
    <property type="match status" value="1"/>
</dbReference>
<accession>A0ABN9MKQ7</accession>
<keyword evidence="4" id="KW-1185">Reference proteome</keyword>
<comment type="caution">
    <text evidence="3">The sequence shown here is derived from an EMBL/GenBank/DDBJ whole genome shotgun (WGS) entry which is preliminary data.</text>
</comment>
<keyword evidence="1" id="KW-0812">Transmembrane</keyword>
<dbReference type="Proteomes" id="UP001176940">
    <property type="component" value="Unassembled WGS sequence"/>
</dbReference>
<sequence length="283" mass="31287">MRFGYRRKYEEDVLDCCFFLLDHSGLKPAARRDPVILSRKFSALRKSKKKKKKHYILTFRCLSSALCFSALAVSAGQPLCSQSVQESTAPRTDSGSNPMFTLVTGIVGRWRAVCVTALQRPNSDAAAIDIVVGIAAASLSVKVNSQDDNGVLTGNWSGNYAAGCSPTSWTGSTAILQNYYKTKRPVQFGQCWVFSGVVTTIMRCVGIPARSITNFSSAHDTEENLKIDFYMNENGEKMDEFCTDSICALDAAPSKALRAFVHMVILDVFIEHIRNHRVQYIGQ</sequence>
<dbReference type="PROSITE" id="PS00547">
    <property type="entry name" value="TRANSGLUTAMINASES"/>
    <property type="match status" value="1"/>
</dbReference>
<evidence type="ECO:0000259" key="2">
    <source>
        <dbReference type="SMART" id="SM00460"/>
    </source>
</evidence>
<protein>
    <recommendedName>
        <fullName evidence="2">Transglutaminase-like domain-containing protein</fullName>
    </recommendedName>
</protein>
<keyword evidence="1" id="KW-1133">Transmembrane helix</keyword>
<dbReference type="InterPro" id="IPR013808">
    <property type="entry name" value="Transglutaminase_AS"/>
</dbReference>
<gene>
    <name evidence="3" type="ORF">RIMI_LOCUS20779172</name>
</gene>
<evidence type="ECO:0000313" key="3">
    <source>
        <dbReference type="EMBL" id="CAJ0965936.1"/>
    </source>
</evidence>
<feature type="transmembrane region" description="Helical" evidence="1">
    <location>
        <begin position="55"/>
        <end position="75"/>
    </location>
</feature>
<keyword evidence="1" id="KW-0472">Membrane</keyword>
<dbReference type="Pfam" id="PF01841">
    <property type="entry name" value="Transglut_core"/>
    <property type="match status" value="1"/>
</dbReference>